<name>A0ABD2NA40_9CUCU</name>
<keyword evidence="1" id="KW-0479">Metal-binding</keyword>
<proteinExistence type="predicted"/>
<evidence type="ECO:0000256" key="1">
    <source>
        <dbReference type="PROSITE-ProRule" id="PRU00042"/>
    </source>
</evidence>
<protein>
    <recommendedName>
        <fullName evidence="2">C2H2-type domain-containing protein</fullName>
    </recommendedName>
</protein>
<keyword evidence="4" id="KW-1185">Reference proteome</keyword>
<dbReference type="InterPro" id="IPR055303">
    <property type="entry name" value="ATMIN"/>
</dbReference>
<evidence type="ECO:0000313" key="4">
    <source>
        <dbReference type="Proteomes" id="UP001516400"/>
    </source>
</evidence>
<dbReference type="PROSITE" id="PS00028">
    <property type="entry name" value="ZINC_FINGER_C2H2_1"/>
    <property type="match status" value="1"/>
</dbReference>
<accession>A0ABD2NA40</accession>
<sequence length="334" mass="38354">MHTDYCGVIFKCNECPIRYTKYESLITHARRKEHNINEKVSFKLPKVNKKPILNISKSESNLTSKINRMNAILPKSSSNMQLVIISQTSNKNDQSIQTDQFTPKLKSKFTEINRNISVLKKNTQQTQTGFLKEQLTAETQTIGDYLKQKTDENTQKKHFKIQSSTQTQNVSLKSVSSNTNISKNGSEFINGTSVKRSSSSTQTIVPSTTDVLYSSTHDTMDTDNSDLISNNLDNFDSNFFNCNMETQTDVMFDDPFNYCDYYINMYTQTCEDLFLNTLELNNIETQTVDDMLRSVESQTMMSQNKKPQIDCRDMSHMETQTDMEFKQMLEAINA</sequence>
<dbReference type="PROSITE" id="PS50157">
    <property type="entry name" value="ZINC_FINGER_C2H2_2"/>
    <property type="match status" value="1"/>
</dbReference>
<comment type="caution">
    <text evidence="3">The sequence shown here is derived from an EMBL/GenBank/DDBJ whole genome shotgun (WGS) entry which is preliminary data.</text>
</comment>
<feature type="domain" description="C2H2-type" evidence="2">
    <location>
        <begin position="10"/>
        <end position="39"/>
    </location>
</feature>
<dbReference type="GO" id="GO:0008270">
    <property type="term" value="F:zinc ion binding"/>
    <property type="evidence" value="ECO:0007669"/>
    <property type="project" value="UniProtKB-KW"/>
</dbReference>
<keyword evidence="1" id="KW-0863">Zinc-finger</keyword>
<dbReference type="PANTHER" id="PTHR46664">
    <property type="entry name" value="ATM INTERACTOR"/>
    <property type="match status" value="1"/>
</dbReference>
<dbReference type="Proteomes" id="UP001516400">
    <property type="component" value="Unassembled WGS sequence"/>
</dbReference>
<dbReference type="AlphaFoldDB" id="A0ABD2NA40"/>
<evidence type="ECO:0000259" key="2">
    <source>
        <dbReference type="PROSITE" id="PS50157"/>
    </source>
</evidence>
<reference evidence="3 4" key="1">
    <citation type="journal article" date="2021" name="BMC Biol.">
        <title>Horizontally acquired antibacterial genes associated with adaptive radiation of ladybird beetles.</title>
        <authorList>
            <person name="Li H.S."/>
            <person name="Tang X.F."/>
            <person name="Huang Y.H."/>
            <person name="Xu Z.Y."/>
            <person name="Chen M.L."/>
            <person name="Du X.Y."/>
            <person name="Qiu B.Y."/>
            <person name="Chen P.T."/>
            <person name="Zhang W."/>
            <person name="Slipinski A."/>
            <person name="Escalona H.E."/>
            <person name="Waterhouse R.M."/>
            <person name="Zwick A."/>
            <person name="Pang H."/>
        </authorList>
    </citation>
    <scope>NUCLEOTIDE SEQUENCE [LARGE SCALE GENOMIC DNA]</scope>
    <source>
        <strain evidence="3">SYSU2018</strain>
    </source>
</reference>
<organism evidence="3 4">
    <name type="scientific">Cryptolaemus montrouzieri</name>
    <dbReference type="NCBI Taxonomy" id="559131"/>
    <lineage>
        <taxon>Eukaryota</taxon>
        <taxon>Metazoa</taxon>
        <taxon>Ecdysozoa</taxon>
        <taxon>Arthropoda</taxon>
        <taxon>Hexapoda</taxon>
        <taxon>Insecta</taxon>
        <taxon>Pterygota</taxon>
        <taxon>Neoptera</taxon>
        <taxon>Endopterygota</taxon>
        <taxon>Coleoptera</taxon>
        <taxon>Polyphaga</taxon>
        <taxon>Cucujiformia</taxon>
        <taxon>Coccinelloidea</taxon>
        <taxon>Coccinellidae</taxon>
        <taxon>Scymninae</taxon>
        <taxon>Scymnini</taxon>
        <taxon>Cryptolaemus</taxon>
    </lineage>
</organism>
<evidence type="ECO:0000313" key="3">
    <source>
        <dbReference type="EMBL" id="KAL3275096.1"/>
    </source>
</evidence>
<keyword evidence="1" id="KW-0862">Zinc</keyword>
<dbReference type="PANTHER" id="PTHR46664:SF1">
    <property type="entry name" value="ATM INTERACTOR"/>
    <property type="match status" value="1"/>
</dbReference>
<gene>
    <name evidence="3" type="ORF">HHI36_019867</name>
</gene>
<dbReference type="EMBL" id="JABFTP020000083">
    <property type="protein sequence ID" value="KAL3275096.1"/>
    <property type="molecule type" value="Genomic_DNA"/>
</dbReference>
<dbReference type="InterPro" id="IPR013087">
    <property type="entry name" value="Znf_C2H2_type"/>
</dbReference>